<name>A0A195D719_9HYME</name>
<evidence type="ECO:0000256" key="1">
    <source>
        <dbReference type="SAM" id="MobiDB-lite"/>
    </source>
</evidence>
<protein>
    <submittedName>
        <fullName evidence="2">Uncharacterized protein</fullName>
    </submittedName>
</protein>
<gene>
    <name evidence="2" type="ORF">ALC62_00342</name>
</gene>
<proteinExistence type="predicted"/>
<feature type="region of interest" description="Disordered" evidence="1">
    <location>
        <begin position="1"/>
        <end position="124"/>
    </location>
</feature>
<dbReference type="Proteomes" id="UP000078542">
    <property type="component" value="Unassembled WGS sequence"/>
</dbReference>
<sequence>MRPGQPPTSSGTLPNPTPTQATKQKPAGTQALLGSSGSCPEGAMSKKKEGGEDGSGGEYNNERSSGRRRGGEGGRDEPSREKRKEERIRERPQPIFCEAPMHDEERHGDGDGSAIRLEGDNEGD</sequence>
<accession>A0A195D719</accession>
<organism evidence="2 3">
    <name type="scientific">Cyphomyrmex costatus</name>
    <dbReference type="NCBI Taxonomy" id="456900"/>
    <lineage>
        <taxon>Eukaryota</taxon>
        <taxon>Metazoa</taxon>
        <taxon>Ecdysozoa</taxon>
        <taxon>Arthropoda</taxon>
        <taxon>Hexapoda</taxon>
        <taxon>Insecta</taxon>
        <taxon>Pterygota</taxon>
        <taxon>Neoptera</taxon>
        <taxon>Endopterygota</taxon>
        <taxon>Hymenoptera</taxon>
        <taxon>Apocrita</taxon>
        <taxon>Aculeata</taxon>
        <taxon>Formicoidea</taxon>
        <taxon>Formicidae</taxon>
        <taxon>Myrmicinae</taxon>
        <taxon>Cyphomyrmex</taxon>
    </lineage>
</organism>
<dbReference type="AlphaFoldDB" id="A0A195D719"/>
<evidence type="ECO:0000313" key="2">
    <source>
        <dbReference type="EMBL" id="KYN08671.1"/>
    </source>
</evidence>
<evidence type="ECO:0000313" key="3">
    <source>
        <dbReference type="Proteomes" id="UP000078542"/>
    </source>
</evidence>
<feature type="compositionally biased region" description="Basic and acidic residues" evidence="1">
    <location>
        <begin position="100"/>
        <end position="110"/>
    </location>
</feature>
<feature type="compositionally biased region" description="Basic and acidic residues" evidence="1">
    <location>
        <begin position="60"/>
        <end position="92"/>
    </location>
</feature>
<keyword evidence="3" id="KW-1185">Reference proteome</keyword>
<reference evidence="2 3" key="1">
    <citation type="submission" date="2016-03" db="EMBL/GenBank/DDBJ databases">
        <title>Cyphomyrmex costatus WGS genome.</title>
        <authorList>
            <person name="Nygaard S."/>
            <person name="Hu H."/>
            <person name="Boomsma J."/>
            <person name="Zhang G."/>
        </authorList>
    </citation>
    <scope>NUCLEOTIDE SEQUENCE [LARGE SCALE GENOMIC DNA]</scope>
    <source>
        <strain evidence="2">MS0001</strain>
        <tissue evidence="2">Whole body</tissue>
    </source>
</reference>
<dbReference type="EMBL" id="KQ976750">
    <property type="protein sequence ID" value="KYN08671.1"/>
    <property type="molecule type" value="Genomic_DNA"/>
</dbReference>
<feature type="compositionally biased region" description="Polar residues" evidence="1">
    <location>
        <begin position="7"/>
        <end position="23"/>
    </location>
</feature>